<dbReference type="Proteomes" id="UP001138751">
    <property type="component" value="Unassembled WGS sequence"/>
</dbReference>
<protein>
    <submittedName>
        <fullName evidence="1">Type VI secretion system protein TssA</fullName>
    </submittedName>
</protein>
<evidence type="ECO:0000313" key="1">
    <source>
        <dbReference type="EMBL" id="MBR0674087.1"/>
    </source>
</evidence>
<reference evidence="1" key="2">
    <citation type="journal article" date="2021" name="Syst. Appl. Microbiol.">
        <title>Roseomonas hellenica sp. nov., isolated from roots of wild-growing Alkanna tinctoria.</title>
        <authorList>
            <person name="Rat A."/>
            <person name="Naranjo H.D."/>
            <person name="Lebbe L."/>
            <person name="Cnockaert M."/>
            <person name="Krigas N."/>
            <person name="Grigoriadou K."/>
            <person name="Maloupa E."/>
            <person name="Willems A."/>
        </authorList>
    </citation>
    <scope>NUCLEOTIDE SEQUENCE</scope>
    <source>
        <strain evidence="1">LMG 31231</strain>
    </source>
</reference>
<gene>
    <name evidence="1" type="ORF">GXW76_23145</name>
</gene>
<evidence type="ECO:0000313" key="2">
    <source>
        <dbReference type="Proteomes" id="UP001138751"/>
    </source>
</evidence>
<feature type="non-terminal residue" evidence="1">
    <location>
        <position position="1"/>
    </location>
</feature>
<proteinExistence type="predicted"/>
<comment type="caution">
    <text evidence="1">The sequence shown here is derived from an EMBL/GenBank/DDBJ whole genome shotgun (WGS) entry which is preliminary data.</text>
</comment>
<reference evidence="1" key="1">
    <citation type="submission" date="2020-01" db="EMBL/GenBank/DDBJ databases">
        <authorList>
            <person name="Rat A."/>
        </authorList>
    </citation>
    <scope>NUCLEOTIDE SEQUENCE</scope>
    <source>
        <strain evidence="1">LMG 31231</strain>
    </source>
</reference>
<dbReference type="AlphaFoldDB" id="A0A9X9X3V8"/>
<sequence length="83" mass="8984">APGAPAAAAGAPRALRTRDDAIRQLEDIADFFRRTEPHSPLAFTLDDAVRRARMPLPDLLAEILPDAGARRAMLTTLGIRVPE</sequence>
<accession>A0A9X9X3V8</accession>
<organism evidence="1 2">
    <name type="scientific">Neoroseomonas soli</name>
    <dbReference type="NCBI Taxonomy" id="1081025"/>
    <lineage>
        <taxon>Bacteria</taxon>
        <taxon>Pseudomonadati</taxon>
        <taxon>Pseudomonadota</taxon>
        <taxon>Alphaproteobacteria</taxon>
        <taxon>Acetobacterales</taxon>
        <taxon>Acetobacteraceae</taxon>
        <taxon>Neoroseomonas</taxon>
    </lineage>
</organism>
<keyword evidence="2" id="KW-1185">Reference proteome</keyword>
<dbReference type="EMBL" id="JAAEDM010000112">
    <property type="protein sequence ID" value="MBR0674087.1"/>
    <property type="molecule type" value="Genomic_DNA"/>
</dbReference>
<name>A0A9X9X3V8_9PROT</name>